<dbReference type="RefSeq" id="WP_284013085.1">
    <property type="nucleotide sequence ID" value="NZ_CP126156.1"/>
</dbReference>
<keyword evidence="1" id="KW-0472">Membrane</keyword>
<dbReference type="Proteomes" id="UP001596368">
    <property type="component" value="Unassembled WGS sequence"/>
</dbReference>
<dbReference type="PANTHER" id="PTHR28008">
    <property type="entry name" value="DOMAIN PROTEIN, PUTATIVE (AFU_ORTHOLOGUE AFUA_3G10980)-RELATED"/>
    <property type="match status" value="1"/>
</dbReference>
<gene>
    <name evidence="2" type="ORF">ACFQRB_01025</name>
</gene>
<reference evidence="2 3" key="1">
    <citation type="journal article" date="2019" name="Int. J. Syst. Evol. Microbiol.">
        <title>The Global Catalogue of Microorganisms (GCM) 10K type strain sequencing project: providing services to taxonomists for standard genome sequencing and annotation.</title>
        <authorList>
            <consortium name="The Broad Institute Genomics Platform"/>
            <consortium name="The Broad Institute Genome Sequencing Center for Infectious Disease"/>
            <person name="Wu L."/>
            <person name="Ma J."/>
        </authorList>
    </citation>
    <scope>NUCLEOTIDE SEQUENCE [LARGE SCALE GENOMIC DNA]</scope>
    <source>
        <strain evidence="2 3">DT92</strain>
    </source>
</reference>
<dbReference type="AlphaFoldDB" id="A0ABD5XKS5"/>
<dbReference type="PANTHER" id="PTHR28008:SF1">
    <property type="entry name" value="DOMAIN PROTEIN, PUTATIVE (AFU_ORTHOLOGUE AFUA_3G10980)-RELATED"/>
    <property type="match status" value="1"/>
</dbReference>
<dbReference type="NCBIfam" id="NF037970">
    <property type="entry name" value="vanZ_1"/>
    <property type="match status" value="1"/>
</dbReference>
<evidence type="ECO:0000313" key="2">
    <source>
        <dbReference type="EMBL" id="MFC7135578.1"/>
    </source>
</evidence>
<feature type="transmembrane region" description="Helical" evidence="1">
    <location>
        <begin position="42"/>
        <end position="60"/>
    </location>
</feature>
<keyword evidence="1" id="KW-1133">Transmembrane helix</keyword>
<dbReference type="GeneID" id="81123186"/>
<accession>A0ABD5XKS5</accession>
<proteinExistence type="predicted"/>
<sequence length="128" mass="13064">MTDDRRRLAVFVAVAATVVVASLLPGPSAAGGEPTPDAAPPGTDLVLHAAGYAAVAYAMARALPARDRRRDALVPLAGVVVAAVALGAGVELAQGLVPGRTPSVLDAVANAVGALAGVLWWRRRRRRE</sequence>
<keyword evidence="3" id="KW-1185">Reference proteome</keyword>
<protein>
    <submittedName>
        <fullName evidence="2">VanZ family protein</fullName>
    </submittedName>
</protein>
<evidence type="ECO:0000256" key="1">
    <source>
        <dbReference type="SAM" id="Phobius"/>
    </source>
</evidence>
<feature type="transmembrane region" description="Helical" evidence="1">
    <location>
        <begin position="102"/>
        <end position="121"/>
    </location>
</feature>
<feature type="transmembrane region" description="Helical" evidence="1">
    <location>
        <begin position="72"/>
        <end position="90"/>
    </location>
</feature>
<name>A0ABD5XKS5_9EURY</name>
<keyword evidence="1" id="KW-0812">Transmembrane</keyword>
<evidence type="ECO:0000313" key="3">
    <source>
        <dbReference type="Proteomes" id="UP001596368"/>
    </source>
</evidence>
<comment type="caution">
    <text evidence="2">The sequence shown here is derived from an EMBL/GenBank/DDBJ whole genome shotgun (WGS) entry which is preliminary data.</text>
</comment>
<organism evidence="2 3">
    <name type="scientific">Halobaculum litoreum</name>
    <dbReference type="NCBI Taxonomy" id="3031998"/>
    <lineage>
        <taxon>Archaea</taxon>
        <taxon>Methanobacteriati</taxon>
        <taxon>Methanobacteriota</taxon>
        <taxon>Stenosarchaea group</taxon>
        <taxon>Halobacteria</taxon>
        <taxon>Halobacteriales</taxon>
        <taxon>Haloferacaceae</taxon>
        <taxon>Halobaculum</taxon>
    </lineage>
</organism>
<dbReference type="EMBL" id="JBHSZG010000001">
    <property type="protein sequence ID" value="MFC7135578.1"/>
    <property type="molecule type" value="Genomic_DNA"/>
</dbReference>